<proteinExistence type="predicted"/>
<dbReference type="Gene3D" id="3.30.429.10">
    <property type="entry name" value="Macrophage Migration Inhibitory Factor"/>
    <property type="match status" value="1"/>
</dbReference>
<dbReference type="Pfam" id="PF14832">
    <property type="entry name" value="Tautomerase_3"/>
    <property type="match status" value="1"/>
</dbReference>
<dbReference type="Proteomes" id="UP000799537">
    <property type="component" value="Unassembled WGS sequence"/>
</dbReference>
<evidence type="ECO:0000259" key="1">
    <source>
        <dbReference type="Pfam" id="PF14832"/>
    </source>
</evidence>
<reference evidence="2" key="1">
    <citation type="journal article" date="2020" name="Stud. Mycol.">
        <title>101 Dothideomycetes genomes: a test case for predicting lifestyles and emergence of pathogens.</title>
        <authorList>
            <person name="Haridas S."/>
            <person name="Albert R."/>
            <person name="Binder M."/>
            <person name="Bloem J."/>
            <person name="Labutti K."/>
            <person name="Salamov A."/>
            <person name="Andreopoulos B."/>
            <person name="Baker S."/>
            <person name="Barry K."/>
            <person name="Bills G."/>
            <person name="Bluhm B."/>
            <person name="Cannon C."/>
            <person name="Castanera R."/>
            <person name="Culley D."/>
            <person name="Daum C."/>
            <person name="Ezra D."/>
            <person name="Gonzalez J."/>
            <person name="Henrissat B."/>
            <person name="Kuo A."/>
            <person name="Liang C."/>
            <person name="Lipzen A."/>
            <person name="Lutzoni F."/>
            <person name="Magnuson J."/>
            <person name="Mondo S."/>
            <person name="Nolan M."/>
            <person name="Ohm R."/>
            <person name="Pangilinan J."/>
            <person name="Park H.-J."/>
            <person name="Ramirez L."/>
            <person name="Alfaro M."/>
            <person name="Sun H."/>
            <person name="Tritt A."/>
            <person name="Yoshinaga Y."/>
            <person name="Zwiers L.-H."/>
            <person name="Turgeon B."/>
            <person name="Goodwin S."/>
            <person name="Spatafora J."/>
            <person name="Crous P."/>
            <person name="Grigoriev I."/>
        </authorList>
    </citation>
    <scope>NUCLEOTIDE SEQUENCE</scope>
    <source>
        <strain evidence="2">ATCC 36951</strain>
    </source>
</reference>
<dbReference type="RefSeq" id="XP_033667204.1">
    <property type="nucleotide sequence ID" value="XM_033806825.1"/>
</dbReference>
<keyword evidence="3" id="KW-1185">Reference proteome</keyword>
<dbReference type="OrthoDB" id="9981319at2759"/>
<sequence length="169" mass="19032">MPRYDILHVVPLTDDQYDDFQRAVTTIHTESFGVPSLFVNVAFTNITSQVQFIAGKKRQGNHLIAHVRLGNRTKEQLQKLATDIIAAWDRTVVEPHASEGKAETRRRKLHSVFILASDVVGTEAGLPVPIAGKEAEFLKSHYVEIKRRADEGDDLMVDTIEEIKQRGML</sequence>
<gene>
    <name evidence="2" type="ORF">M409DRAFT_23505</name>
</gene>
<evidence type="ECO:0000313" key="2">
    <source>
        <dbReference type="EMBL" id="KAF2166315.1"/>
    </source>
</evidence>
<dbReference type="InterPro" id="IPR028116">
    <property type="entry name" value="Cis-CaaD-like"/>
</dbReference>
<protein>
    <recommendedName>
        <fullName evidence="1">Tautomerase cis-CaaD-like domain-containing protein</fullName>
    </recommendedName>
</protein>
<organism evidence="2 3">
    <name type="scientific">Zasmidium cellare ATCC 36951</name>
    <dbReference type="NCBI Taxonomy" id="1080233"/>
    <lineage>
        <taxon>Eukaryota</taxon>
        <taxon>Fungi</taxon>
        <taxon>Dikarya</taxon>
        <taxon>Ascomycota</taxon>
        <taxon>Pezizomycotina</taxon>
        <taxon>Dothideomycetes</taxon>
        <taxon>Dothideomycetidae</taxon>
        <taxon>Mycosphaerellales</taxon>
        <taxon>Mycosphaerellaceae</taxon>
        <taxon>Zasmidium</taxon>
    </lineage>
</organism>
<evidence type="ECO:0000313" key="3">
    <source>
        <dbReference type="Proteomes" id="UP000799537"/>
    </source>
</evidence>
<name>A0A6A6CGN2_ZASCE</name>
<feature type="domain" description="Tautomerase cis-CaaD-like" evidence="1">
    <location>
        <begin position="1"/>
        <end position="136"/>
    </location>
</feature>
<dbReference type="GeneID" id="54560097"/>
<dbReference type="AlphaFoldDB" id="A0A6A6CGN2"/>
<dbReference type="InterPro" id="IPR014347">
    <property type="entry name" value="Tautomerase/MIF_sf"/>
</dbReference>
<accession>A0A6A6CGN2</accession>
<dbReference type="EMBL" id="ML993597">
    <property type="protein sequence ID" value="KAF2166315.1"/>
    <property type="molecule type" value="Genomic_DNA"/>
</dbReference>